<feature type="region of interest" description="Disordered" evidence="1">
    <location>
        <begin position="1"/>
        <end position="38"/>
    </location>
</feature>
<organism evidence="2 3">
    <name type="scientific">Populus euphratica</name>
    <name type="common">Euphrates poplar</name>
    <dbReference type="NCBI Taxonomy" id="75702"/>
    <lineage>
        <taxon>Eukaryota</taxon>
        <taxon>Viridiplantae</taxon>
        <taxon>Streptophyta</taxon>
        <taxon>Embryophyta</taxon>
        <taxon>Tracheophyta</taxon>
        <taxon>Spermatophyta</taxon>
        <taxon>Magnoliopsida</taxon>
        <taxon>eudicotyledons</taxon>
        <taxon>Gunneridae</taxon>
        <taxon>Pentapetalae</taxon>
        <taxon>rosids</taxon>
        <taxon>fabids</taxon>
        <taxon>Malpighiales</taxon>
        <taxon>Salicaceae</taxon>
        <taxon>Saliceae</taxon>
        <taxon>Populus</taxon>
    </lineage>
</organism>
<sequence length="1076" mass="117992">MELGPSDKLLPKSTAHHARSKVRLVPKKHSSTNTQHPQVNLANNCSEVIPDLVRPVAAHPLNGSDNSTSKIAVSFSQNASCNSENKQCTESQTAKASGLRMPSPSLGFFSQSKSAGSLSLLERTQTSKLRESNIPSLHKAALSNHQCPWQPSNKTSASLNMRSNAAASVNPTSQGKIKGNSELKNKEKMFQAPLNSRTCDGLDNQQQLHDIHDNQLLLQGGPREQLKKGQHSKKVTELCLKGRDMTAAGLDYPHSRFSVSLVAEVDSLSEKSCVTASHHIEDRQYIPIIKDNSDYSDFPSLGMSTNSDEGTQKVHVQLARMREVNDQTVKQSEPMKLDTCHAESLSLCLNNGTSIEERSAEELNNCRGSNLANAVLKSPDCSTAEREIPYRPSCCNDILHTNNESSESGNLYTELFVENVQLQSVDGNLTVKRDEKSMPNTLAEYNLLSMIISDPSGKAAKQTELPFPCLVTEQAMADDCGLQHDGYLLHGKKFFSEESKEKNLLQSAEDMVSNVNACGGILESSGVLSSKSPAKHDSSSNAAGKSECMHVENPLVSSVDKGLVKVASEINDMSEDKNLVSKCDSSVKNFNFSSYLQRGNDANGRGSSILENNCSTCMHDVNKDMEKTKVITSFCESDQDNQSQRSFDDMLSSKSQSLEEQRECSNSNIANVRGTIASEVESLNGIHQCEIMEQTNELAQVNRITKETVMQNAFVQSSEESLLSDSHNCNISPLVSNKTSTVMVDDIQELEEHRAVQNPYVMIEQAPLENHEFCSDDSLLLMNYTSVELQEGDALKNVLGVGLEQGDGSCESRCFDVDTQVPPIKNAGSDMDKKAEHTFMVNTEPGFMEILPSIENYKCSMDSKNRSGDELIDQAASLEFNSSSDKSRHHIASSADNCDSSSFCCLNEKSKLLMKTKEKSSQRVQQDAEVDLSDRNILPEEAQIKVPQTSSSPSIEVQHELDVMYPTEDKAATLSLVHLKICNDSEKPIKNKKQDACVIKPPPNVVPFSDEWLAAFEAAGEEILTMKGGAVRNSPPDKVQHEPGPWSPVRRKNAQGVGPFDCTKFMNNTTPPSTSN</sequence>
<feature type="compositionally biased region" description="Polar residues" evidence="1">
    <location>
        <begin position="1065"/>
        <end position="1076"/>
    </location>
</feature>
<proteinExistence type="predicted"/>
<name>A0AAJ6TQC7_POPEU</name>
<evidence type="ECO:0000256" key="1">
    <source>
        <dbReference type="SAM" id="MobiDB-lite"/>
    </source>
</evidence>
<reference evidence="3" key="1">
    <citation type="submission" date="2025-08" db="UniProtKB">
        <authorList>
            <consortium name="RefSeq"/>
        </authorList>
    </citation>
    <scope>IDENTIFICATION</scope>
</reference>
<dbReference type="InterPro" id="IPR045882">
    <property type="entry name" value="GPT1/2"/>
</dbReference>
<dbReference type="PANTHER" id="PTHR33737">
    <property type="entry name" value="OS05G0121800 PROTEIN"/>
    <property type="match status" value="1"/>
</dbReference>
<dbReference type="AlphaFoldDB" id="A0AAJ6TQC7"/>
<accession>A0AAJ6TQC7</accession>
<dbReference type="KEGG" id="peu:105118759"/>
<evidence type="ECO:0000313" key="3">
    <source>
        <dbReference type="RefSeq" id="XP_011015082.1"/>
    </source>
</evidence>
<feature type="region of interest" description="Disordered" evidence="1">
    <location>
        <begin position="1030"/>
        <end position="1076"/>
    </location>
</feature>
<evidence type="ECO:0000313" key="2">
    <source>
        <dbReference type="Proteomes" id="UP000694918"/>
    </source>
</evidence>
<keyword evidence="2" id="KW-1185">Reference proteome</keyword>
<feature type="region of interest" description="Disordered" evidence="1">
    <location>
        <begin position="526"/>
        <end position="546"/>
    </location>
</feature>
<feature type="region of interest" description="Disordered" evidence="1">
    <location>
        <begin position="640"/>
        <end position="665"/>
    </location>
</feature>
<dbReference type="GO" id="GO:0008017">
    <property type="term" value="F:microtubule binding"/>
    <property type="evidence" value="ECO:0007669"/>
    <property type="project" value="InterPro"/>
</dbReference>
<dbReference type="RefSeq" id="XP_011015082.1">
    <property type="nucleotide sequence ID" value="XM_011016780.1"/>
</dbReference>
<protein>
    <submittedName>
        <fullName evidence="3">Uncharacterized protein LOC105118759</fullName>
    </submittedName>
</protein>
<feature type="compositionally biased region" description="Basic residues" evidence="1">
    <location>
        <begin position="14"/>
        <end position="30"/>
    </location>
</feature>
<dbReference type="GeneID" id="105118759"/>
<dbReference type="PANTHER" id="PTHR33737:SF19">
    <property type="entry name" value="BNAA10G12980D PROTEIN"/>
    <property type="match status" value="1"/>
</dbReference>
<gene>
    <name evidence="3" type="primary">LOC105118759</name>
</gene>
<dbReference type="Proteomes" id="UP000694918">
    <property type="component" value="Unplaced"/>
</dbReference>